<dbReference type="GO" id="GO:0005886">
    <property type="term" value="C:plasma membrane"/>
    <property type="evidence" value="ECO:0007669"/>
    <property type="project" value="UniProtKB-SubCell"/>
</dbReference>
<evidence type="ECO:0000256" key="3">
    <source>
        <dbReference type="ARBA" id="ARBA00022475"/>
    </source>
</evidence>
<keyword evidence="3" id="KW-1003">Cell membrane</keyword>
<evidence type="ECO:0000256" key="5">
    <source>
        <dbReference type="ARBA" id="ARBA00022960"/>
    </source>
</evidence>
<evidence type="ECO:0000256" key="1">
    <source>
        <dbReference type="ARBA" id="ARBA00004651"/>
    </source>
</evidence>
<dbReference type="NCBIfam" id="TIGR03426">
    <property type="entry name" value="shape_MreD"/>
    <property type="match status" value="1"/>
</dbReference>
<evidence type="ECO:0000256" key="6">
    <source>
        <dbReference type="ARBA" id="ARBA00022989"/>
    </source>
</evidence>
<dbReference type="PIRSF" id="PIRSF037497">
    <property type="entry name" value="MreD_Clostridium/Treponema_prd"/>
    <property type="match status" value="1"/>
</dbReference>
<feature type="transmembrane region" description="Helical" evidence="8">
    <location>
        <begin position="130"/>
        <end position="152"/>
    </location>
</feature>
<protein>
    <submittedName>
        <fullName evidence="9">Rod shape-determining protein MreD</fullName>
    </submittedName>
</protein>
<organism evidence="9 10">
    <name type="scientific">Clostridium liquoris</name>
    <dbReference type="NCBI Taxonomy" id="1289519"/>
    <lineage>
        <taxon>Bacteria</taxon>
        <taxon>Bacillati</taxon>
        <taxon>Bacillota</taxon>
        <taxon>Clostridia</taxon>
        <taxon>Eubacteriales</taxon>
        <taxon>Clostridiaceae</taxon>
        <taxon>Clostridium</taxon>
    </lineage>
</organism>
<dbReference type="Pfam" id="PF04093">
    <property type="entry name" value="MreD"/>
    <property type="match status" value="1"/>
</dbReference>
<keyword evidence="7 8" id="KW-0472">Membrane</keyword>
<evidence type="ECO:0000313" key="10">
    <source>
        <dbReference type="Proteomes" id="UP000239706"/>
    </source>
</evidence>
<comment type="similarity">
    <text evidence="2">Belongs to the MreD family.</text>
</comment>
<keyword evidence="6 8" id="KW-1133">Transmembrane helix</keyword>
<proteinExistence type="inferred from homology"/>
<dbReference type="InterPro" id="IPR017225">
    <property type="entry name" value="Cell_shape_determin_MreD_prd"/>
</dbReference>
<gene>
    <name evidence="9" type="ORF">CLLI_24750</name>
</gene>
<comment type="subcellular location">
    <subcellularLocation>
        <location evidence="1">Cell membrane</location>
        <topology evidence="1">Multi-pass membrane protein</topology>
    </subcellularLocation>
</comment>
<evidence type="ECO:0000256" key="7">
    <source>
        <dbReference type="ARBA" id="ARBA00023136"/>
    </source>
</evidence>
<evidence type="ECO:0000313" key="9">
    <source>
        <dbReference type="EMBL" id="PRR77304.1"/>
    </source>
</evidence>
<keyword evidence="5" id="KW-0133">Cell shape</keyword>
<name>A0A2T0B119_9CLOT</name>
<dbReference type="GO" id="GO:0008360">
    <property type="term" value="P:regulation of cell shape"/>
    <property type="evidence" value="ECO:0007669"/>
    <property type="project" value="UniProtKB-KW"/>
</dbReference>
<evidence type="ECO:0000256" key="8">
    <source>
        <dbReference type="SAM" id="Phobius"/>
    </source>
</evidence>
<evidence type="ECO:0000256" key="4">
    <source>
        <dbReference type="ARBA" id="ARBA00022692"/>
    </source>
</evidence>
<keyword evidence="4 8" id="KW-0812">Transmembrane</keyword>
<comment type="caution">
    <text evidence="9">The sequence shown here is derived from an EMBL/GenBank/DDBJ whole genome shotgun (WGS) entry which is preliminary data.</text>
</comment>
<keyword evidence="10" id="KW-1185">Reference proteome</keyword>
<dbReference type="AlphaFoldDB" id="A0A2T0B119"/>
<feature type="transmembrane region" description="Helical" evidence="8">
    <location>
        <begin position="104"/>
        <end position="124"/>
    </location>
</feature>
<sequence>MKKLITLFSMTILLLILDNSFVPFIAIKGYSPSLLFLFIISYSIINESWEGLWLGVISGLFQDLYFSNIIGINAFANMLSCVIAGFIGINIFKEKILIPVISSFFLSIFKGFTVFVILYCIGISMGIKIIFLNALYNMIVSIPMYKFVYWLCSKEYMQRKWKF</sequence>
<dbReference type="EMBL" id="PVXO01000066">
    <property type="protein sequence ID" value="PRR77304.1"/>
    <property type="molecule type" value="Genomic_DNA"/>
</dbReference>
<dbReference type="InterPro" id="IPR007227">
    <property type="entry name" value="Cell_shape_determining_MreD"/>
</dbReference>
<evidence type="ECO:0000256" key="2">
    <source>
        <dbReference type="ARBA" id="ARBA00007776"/>
    </source>
</evidence>
<dbReference type="RefSeq" id="WP_106064513.1">
    <property type="nucleotide sequence ID" value="NZ_PVXO01000066.1"/>
</dbReference>
<reference evidence="9 10" key="1">
    <citation type="submission" date="2018-03" db="EMBL/GenBank/DDBJ databases">
        <title>Genome sequence of Clostridium liquoris DSM 100320.</title>
        <authorList>
            <person name="Poehlein A."/>
            <person name="Daniel R."/>
        </authorList>
    </citation>
    <scope>NUCLEOTIDE SEQUENCE [LARGE SCALE GENOMIC DNA]</scope>
    <source>
        <strain evidence="9 10">DSM 100320</strain>
    </source>
</reference>
<accession>A0A2T0B119</accession>
<dbReference type="OrthoDB" id="9796616at2"/>
<feature type="transmembrane region" description="Helical" evidence="8">
    <location>
        <begin position="65"/>
        <end position="92"/>
    </location>
</feature>
<dbReference type="Proteomes" id="UP000239706">
    <property type="component" value="Unassembled WGS sequence"/>
</dbReference>